<gene>
    <name evidence="7" type="ORF">IT882_01555</name>
</gene>
<feature type="domain" description="DUF202" evidence="6">
    <location>
        <begin position="7"/>
        <end position="71"/>
    </location>
</feature>
<evidence type="ECO:0000256" key="5">
    <source>
        <dbReference type="SAM" id="Phobius"/>
    </source>
</evidence>
<evidence type="ECO:0000313" key="8">
    <source>
        <dbReference type="Proteomes" id="UP000594480"/>
    </source>
</evidence>
<comment type="subcellular location">
    <subcellularLocation>
        <location evidence="1">Endomembrane system</location>
        <topology evidence="1">Multi-pass membrane protein</topology>
    </subcellularLocation>
</comment>
<evidence type="ECO:0000256" key="3">
    <source>
        <dbReference type="ARBA" id="ARBA00022989"/>
    </source>
</evidence>
<keyword evidence="2 5" id="KW-0812">Transmembrane</keyword>
<sequence>MNDELFDPGLQPERTELAWRRTALSVAVGSVVAMRLLPDALGSGWWILPGILGVIFSAVLWRWSRRRYERLSYATVDIRDHTLVPDGALLLTLAVFVVLVGALGIAVLVALPLG</sequence>
<keyword evidence="4 5" id="KW-0472">Membrane</keyword>
<proteinExistence type="predicted"/>
<name>A0A7S8MX75_9MICO</name>
<reference evidence="7 8" key="1">
    <citation type="submission" date="2020-11" db="EMBL/GenBank/DDBJ databases">
        <title>Amino acid is mineralized and recycled by bacteria in oceanic microbiome.</title>
        <authorList>
            <person name="Zheng L.Y."/>
        </authorList>
    </citation>
    <scope>NUCLEOTIDE SEQUENCE [LARGE SCALE GENOMIC DNA]</scope>
    <source>
        <strain evidence="7 8">A32-1</strain>
    </source>
</reference>
<feature type="transmembrane region" description="Helical" evidence="5">
    <location>
        <begin position="44"/>
        <end position="63"/>
    </location>
</feature>
<feature type="transmembrane region" description="Helical" evidence="5">
    <location>
        <begin position="88"/>
        <end position="111"/>
    </location>
</feature>
<evidence type="ECO:0000256" key="2">
    <source>
        <dbReference type="ARBA" id="ARBA00022692"/>
    </source>
</evidence>
<dbReference type="KEGG" id="msf:IT882_01555"/>
<dbReference type="InterPro" id="IPR003807">
    <property type="entry name" value="DUF202"/>
</dbReference>
<evidence type="ECO:0000259" key="6">
    <source>
        <dbReference type="Pfam" id="PF02656"/>
    </source>
</evidence>
<protein>
    <submittedName>
        <fullName evidence="7">DUF202 domain-containing protein</fullName>
    </submittedName>
</protein>
<dbReference type="Pfam" id="PF02656">
    <property type="entry name" value="DUF202"/>
    <property type="match status" value="1"/>
</dbReference>
<evidence type="ECO:0000313" key="7">
    <source>
        <dbReference type="EMBL" id="QPE04857.1"/>
    </source>
</evidence>
<evidence type="ECO:0000256" key="4">
    <source>
        <dbReference type="ARBA" id="ARBA00023136"/>
    </source>
</evidence>
<keyword evidence="8" id="KW-1185">Reference proteome</keyword>
<dbReference type="Proteomes" id="UP000594480">
    <property type="component" value="Chromosome"/>
</dbReference>
<keyword evidence="3 5" id="KW-1133">Transmembrane helix</keyword>
<accession>A0A7S8MX75</accession>
<evidence type="ECO:0000256" key="1">
    <source>
        <dbReference type="ARBA" id="ARBA00004127"/>
    </source>
</evidence>
<dbReference type="RefSeq" id="WP_195692884.1">
    <property type="nucleotide sequence ID" value="NZ_CP064760.1"/>
</dbReference>
<dbReference type="GO" id="GO:0012505">
    <property type="term" value="C:endomembrane system"/>
    <property type="evidence" value="ECO:0007669"/>
    <property type="project" value="UniProtKB-SubCell"/>
</dbReference>
<organism evidence="7 8">
    <name type="scientific">Microbacterium schleiferi</name>
    <dbReference type="NCBI Taxonomy" id="69362"/>
    <lineage>
        <taxon>Bacteria</taxon>
        <taxon>Bacillati</taxon>
        <taxon>Actinomycetota</taxon>
        <taxon>Actinomycetes</taxon>
        <taxon>Micrococcales</taxon>
        <taxon>Microbacteriaceae</taxon>
        <taxon>Microbacterium</taxon>
    </lineage>
</organism>
<dbReference type="EMBL" id="CP064760">
    <property type="protein sequence ID" value="QPE04857.1"/>
    <property type="molecule type" value="Genomic_DNA"/>
</dbReference>
<dbReference type="AlphaFoldDB" id="A0A7S8MX75"/>